<name>A0A378Q2A5_MORBO</name>
<accession>A0A378Q2A5</accession>
<evidence type="ECO:0000256" key="2">
    <source>
        <dbReference type="ARBA" id="ARBA00022723"/>
    </source>
</evidence>
<proteinExistence type="predicted"/>
<keyword evidence="5" id="KW-0175">Coiled coil</keyword>
<dbReference type="GO" id="GO:0008270">
    <property type="term" value="F:zinc ion binding"/>
    <property type="evidence" value="ECO:0007669"/>
    <property type="project" value="InterPro"/>
</dbReference>
<keyword evidence="2" id="KW-0479">Metal-binding</keyword>
<evidence type="ECO:0000313" key="7">
    <source>
        <dbReference type="EMBL" id="STY93257.1"/>
    </source>
</evidence>
<organism evidence="7 8">
    <name type="scientific">Moraxella bovis</name>
    <dbReference type="NCBI Taxonomy" id="476"/>
    <lineage>
        <taxon>Bacteria</taxon>
        <taxon>Pseudomonadati</taxon>
        <taxon>Pseudomonadota</taxon>
        <taxon>Gammaproteobacteria</taxon>
        <taxon>Moraxellales</taxon>
        <taxon>Moraxellaceae</taxon>
        <taxon>Moraxella</taxon>
    </lineage>
</organism>
<dbReference type="RefSeq" id="WP_115369648.1">
    <property type="nucleotide sequence ID" value="NZ_UGPZ01000003.1"/>
</dbReference>
<dbReference type="GO" id="GO:0031012">
    <property type="term" value="C:extracellular matrix"/>
    <property type="evidence" value="ECO:0007669"/>
    <property type="project" value="InterPro"/>
</dbReference>
<feature type="domain" description="Peptidase M10 metallopeptidase" evidence="6">
    <location>
        <begin position="3"/>
        <end position="252"/>
    </location>
</feature>
<evidence type="ECO:0000256" key="5">
    <source>
        <dbReference type="SAM" id="Coils"/>
    </source>
</evidence>
<gene>
    <name evidence="7" type="ORF">NCTC9426_01979</name>
</gene>
<dbReference type="Pfam" id="PF00413">
    <property type="entry name" value="Peptidase_M10"/>
    <property type="match status" value="1"/>
</dbReference>
<dbReference type="Proteomes" id="UP000254133">
    <property type="component" value="Unassembled WGS sequence"/>
</dbReference>
<keyword evidence="3" id="KW-0378">Hydrolase</keyword>
<keyword evidence="1" id="KW-0645">Protease</keyword>
<feature type="coiled-coil region" evidence="5">
    <location>
        <begin position="56"/>
        <end position="90"/>
    </location>
</feature>
<evidence type="ECO:0000256" key="1">
    <source>
        <dbReference type="ARBA" id="ARBA00022670"/>
    </source>
</evidence>
<sequence length="260" mass="30693">MRYRIGDVDERFGLSRDEVKRLAHEAVMIWHDGTGRQWFVYDDSAKVSINLIYDERQMETTARQQIKQELDTLQQNHKRDSDNLARQRQALHDEFYHLQTELTAWQEQYNQIIHLINHTRDPNERQRLLGIEKQLRANQQALNAKIDAYQLSQDAFNQAVDDINHKAGHINHAIDHANARLTPREFHKGQFDGHKIDIYEFENIDDLRLVLAHELGHALSIGHNDDPTALMYPYANEQDLHNFELKQADIDLLNERTLYR</sequence>
<dbReference type="EMBL" id="UGPZ01000003">
    <property type="protein sequence ID" value="STY93257.1"/>
    <property type="molecule type" value="Genomic_DNA"/>
</dbReference>
<evidence type="ECO:0000256" key="3">
    <source>
        <dbReference type="ARBA" id="ARBA00022801"/>
    </source>
</evidence>
<evidence type="ECO:0000313" key="8">
    <source>
        <dbReference type="Proteomes" id="UP000254133"/>
    </source>
</evidence>
<dbReference type="GO" id="GO:0004222">
    <property type="term" value="F:metalloendopeptidase activity"/>
    <property type="evidence" value="ECO:0007669"/>
    <property type="project" value="InterPro"/>
</dbReference>
<dbReference type="Gene3D" id="3.40.390.10">
    <property type="entry name" value="Collagenase (Catalytic Domain)"/>
    <property type="match status" value="1"/>
</dbReference>
<dbReference type="SUPFAM" id="SSF55486">
    <property type="entry name" value="Metalloproteases ('zincins'), catalytic domain"/>
    <property type="match status" value="2"/>
</dbReference>
<reference evidence="7 8" key="1">
    <citation type="submission" date="2018-06" db="EMBL/GenBank/DDBJ databases">
        <authorList>
            <consortium name="Pathogen Informatics"/>
            <person name="Doyle S."/>
        </authorList>
    </citation>
    <scope>NUCLEOTIDE SEQUENCE [LARGE SCALE GENOMIC DNA]</scope>
    <source>
        <strain evidence="7 8">NCTC9426</strain>
    </source>
</reference>
<protein>
    <submittedName>
        <fullName evidence="7">Matrixin</fullName>
    </submittedName>
</protein>
<evidence type="ECO:0000259" key="6">
    <source>
        <dbReference type="Pfam" id="PF00413"/>
    </source>
</evidence>
<dbReference type="InterPro" id="IPR024079">
    <property type="entry name" value="MetalloPept_cat_dom_sf"/>
</dbReference>
<dbReference type="InterPro" id="IPR001818">
    <property type="entry name" value="Pept_M10_metallopeptidase"/>
</dbReference>
<dbReference type="AlphaFoldDB" id="A0A378Q2A5"/>
<evidence type="ECO:0000256" key="4">
    <source>
        <dbReference type="ARBA" id="ARBA00022833"/>
    </source>
</evidence>
<keyword evidence="4" id="KW-0862">Zinc</keyword>
<dbReference type="GO" id="GO:0006508">
    <property type="term" value="P:proteolysis"/>
    <property type="evidence" value="ECO:0007669"/>
    <property type="project" value="UniProtKB-KW"/>
</dbReference>